<sequence>MKTNRKYLYPGLLGLLILLILGGYLYLNRSHRNIAEEEARFTVTTAELVDSFGRSGATSKIADQVIETKGKITALDEKSVTLDKKVEVSFAQKLPPSIDIGMEVTVKGRCVGYDDLLQRVKVDQAMLIEPL</sequence>
<evidence type="ECO:0000256" key="1">
    <source>
        <dbReference type="SAM" id="Phobius"/>
    </source>
</evidence>
<comment type="caution">
    <text evidence="2">The sequence shown here is derived from an EMBL/GenBank/DDBJ whole genome shotgun (WGS) entry which is preliminary data.</text>
</comment>
<evidence type="ECO:0000313" key="2">
    <source>
        <dbReference type="EMBL" id="MDT7828637.1"/>
    </source>
</evidence>
<proteinExistence type="predicted"/>
<protein>
    <submittedName>
        <fullName evidence="2">Uncharacterized protein</fullName>
    </submittedName>
</protein>
<keyword evidence="1" id="KW-0472">Membrane</keyword>
<feature type="transmembrane region" description="Helical" evidence="1">
    <location>
        <begin position="7"/>
        <end position="27"/>
    </location>
</feature>
<dbReference type="EMBL" id="JAVTTP010000001">
    <property type="protein sequence ID" value="MDT7828637.1"/>
    <property type="molecule type" value="Genomic_DNA"/>
</dbReference>
<organism evidence="2 3">
    <name type="scientific">Pricia mediterranea</name>
    <dbReference type="NCBI Taxonomy" id="3076079"/>
    <lineage>
        <taxon>Bacteria</taxon>
        <taxon>Pseudomonadati</taxon>
        <taxon>Bacteroidota</taxon>
        <taxon>Flavobacteriia</taxon>
        <taxon>Flavobacteriales</taxon>
        <taxon>Flavobacteriaceae</taxon>
        <taxon>Pricia</taxon>
    </lineage>
</organism>
<keyword evidence="3" id="KW-1185">Reference proteome</keyword>
<reference evidence="2 3" key="1">
    <citation type="submission" date="2023-09" db="EMBL/GenBank/DDBJ databases">
        <title>Novel taxa isolated from Blanes Bay.</title>
        <authorList>
            <person name="Rey-Velasco X."/>
            <person name="Lucena T."/>
        </authorList>
    </citation>
    <scope>NUCLEOTIDE SEQUENCE [LARGE SCALE GENOMIC DNA]</scope>
    <source>
        <strain evidence="2 3">S334</strain>
    </source>
</reference>
<keyword evidence="1" id="KW-1133">Transmembrane helix</keyword>
<name>A0ABU3L4N7_9FLAO</name>
<accession>A0ABU3L4N7</accession>
<gene>
    <name evidence="2" type="ORF">RQM65_08170</name>
</gene>
<dbReference type="RefSeq" id="WP_314014051.1">
    <property type="nucleotide sequence ID" value="NZ_JAVTTP010000001.1"/>
</dbReference>
<keyword evidence="1" id="KW-0812">Transmembrane</keyword>
<evidence type="ECO:0000313" key="3">
    <source>
        <dbReference type="Proteomes" id="UP001250656"/>
    </source>
</evidence>
<dbReference type="Proteomes" id="UP001250656">
    <property type="component" value="Unassembled WGS sequence"/>
</dbReference>